<dbReference type="EMBL" id="BAAABU010000004">
    <property type="protein sequence ID" value="GAA0226558.1"/>
    <property type="molecule type" value="Genomic_DNA"/>
</dbReference>
<name>A0ABN0TP25_9PSEU</name>
<evidence type="ECO:0000313" key="2">
    <source>
        <dbReference type="Proteomes" id="UP001500416"/>
    </source>
</evidence>
<organism evidence="1 2">
    <name type="scientific">Saccharothrix mutabilis subsp. mutabilis</name>
    <dbReference type="NCBI Taxonomy" id="66855"/>
    <lineage>
        <taxon>Bacteria</taxon>
        <taxon>Bacillati</taxon>
        <taxon>Actinomycetota</taxon>
        <taxon>Actinomycetes</taxon>
        <taxon>Pseudonocardiales</taxon>
        <taxon>Pseudonocardiaceae</taxon>
        <taxon>Saccharothrix</taxon>
    </lineage>
</organism>
<evidence type="ECO:0000313" key="1">
    <source>
        <dbReference type="EMBL" id="GAA0226558.1"/>
    </source>
</evidence>
<protein>
    <recommendedName>
        <fullName evidence="3">WXG100 family type VII secretion target</fullName>
    </recommendedName>
</protein>
<accession>A0ABN0TP25</accession>
<dbReference type="Proteomes" id="UP001500416">
    <property type="component" value="Unassembled WGS sequence"/>
</dbReference>
<proteinExistence type="predicted"/>
<reference evidence="1 2" key="1">
    <citation type="journal article" date="2019" name="Int. J. Syst. Evol. Microbiol.">
        <title>The Global Catalogue of Microorganisms (GCM) 10K type strain sequencing project: providing services to taxonomists for standard genome sequencing and annotation.</title>
        <authorList>
            <consortium name="The Broad Institute Genomics Platform"/>
            <consortium name="The Broad Institute Genome Sequencing Center for Infectious Disease"/>
            <person name="Wu L."/>
            <person name="Ma J."/>
        </authorList>
    </citation>
    <scope>NUCLEOTIDE SEQUENCE [LARGE SCALE GENOMIC DNA]</scope>
    <source>
        <strain evidence="1 2">JCM 3380</strain>
    </source>
</reference>
<dbReference type="RefSeq" id="WP_343934001.1">
    <property type="nucleotide sequence ID" value="NZ_BAAABU010000004.1"/>
</dbReference>
<evidence type="ECO:0008006" key="3">
    <source>
        <dbReference type="Google" id="ProtNLM"/>
    </source>
</evidence>
<sequence>MDVVVEENGLLGAVAGVGGAIGRAVGDMFAAEKRLNDTLAGAPGGSTHFKVDKDDVLAMGKVIQDQVSLLQLAYAKALGGMRINLNGMDEVNADIAEAWNDRLLQHPESYAARVDEYIASLSGLAEQLRKVAEQYGFTEEEINTAMGAAGAPR</sequence>
<comment type="caution">
    <text evidence="1">The sequence shown here is derived from an EMBL/GenBank/DDBJ whole genome shotgun (WGS) entry which is preliminary data.</text>
</comment>
<gene>
    <name evidence="1" type="ORF">GCM10010492_26070</name>
</gene>
<keyword evidence="2" id="KW-1185">Reference proteome</keyword>